<feature type="region of interest" description="Disordered" evidence="1">
    <location>
        <begin position="85"/>
        <end position="109"/>
    </location>
</feature>
<feature type="compositionally biased region" description="Acidic residues" evidence="1">
    <location>
        <begin position="87"/>
        <end position="106"/>
    </location>
</feature>
<feature type="compositionally biased region" description="Polar residues" evidence="1">
    <location>
        <begin position="223"/>
        <end position="232"/>
    </location>
</feature>
<organism evidence="2 3">
    <name type="scientific">Anopheles maculatus</name>
    <dbReference type="NCBI Taxonomy" id="74869"/>
    <lineage>
        <taxon>Eukaryota</taxon>
        <taxon>Metazoa</taxon>
        <taxon>Ecdysozoa</taxon>
        <taxon>Arthropoda</taxon>
        <taxon>Hexapoda</taxon>
        <taxon>Insecta</taxon>
        <taxon>Pterygota</taxon>
        <taxon>Neoptera</taxon>
        <taxon>Endopterygota</taxon>
        <taxon>Diptera</taxon>
        <taxon>Nematocera</taxon>
        <taxon>Culicoidea</taxon>
        <taxon>Culicidae</taxon>
        <taxon>Anophelinae</taxon>
        <taxon>Anopheles</taxon>
        <taxon>Anopheles maculatus group</taxon>
    </lineage>
</organism>
<dbReference type="EnsemblMetazoa" id="AMAM017575-RA">
    <property type="protein sequence ID" value="AMAM017575-PA"/>
    <property type="gene ID" value="AMAM017575"/>
</dbReference>
<feature type="compositionally biased region" description="Low complexity" evidence="1">
    <location>
        <begin position="193"/>
        <end position="217"/>
    </location>
</feature>
<dbReference type="VEuPathDB" id="VectorBase:AMAM017575"/>
<evidence type="ECO:0000313" key="2">
    <source>
        <dbReference type="EnsemblMetazoa" id="AMAM017575-PA"/>
    </source>
</evidence>
<protein>
    <submittedName>
        <fullName evidence="2">Uncharacterized protein</fullName>
    </submittedName>
</protein>
<feature type="region of interest" description="Disordered" evidence="1">
    <location>
        <begin position="185"/>
        <end position="332"/>
    </location>
</feature>
<feature type="compositionally biased region" description="Acidic residues" evidence="1">
    <location>
        <begin position="473"/>
        <end position="483"/>
    </location>
</feature>
<reference evidence="2" key="2">
    <citation type="submission" date="2020-05" db="UniProtKB">
        <authorList>
            <consortium name="EnsemblMetazoa"/>
        </authorList>
    </citation>
    <scope>IDENTIFICATION</scope>
    <source>
        <strain evidence="2">maculatus3</strain>
    </source>
</reference>
<keyword evidence="3" id="KW-1185">Reference proteome</keyword>
<feature type="compositionally biased region" description="Polar residues" evidence="1">
    <location>
        <begin position="312"/>
        <end position="321"/>
    </location>
</feature>
<sequence>MRIMCNNNTGGIVYRFQYEIPTVGQHYGNAFHLAEDDDEVRDFLVEHQRYGTDVHNIMEEHIAEDEEEEEDIEMSTAVEVISIDPNCDYDTDEEDDEEEEEEDEHEEDVKCEIEVENETVQKCENGESGKVAANFQPHARVNVAMLNAARNVTLPVDWPPAMLGSDGDVHELYRSVRDIKDDLVDSVDRSRSRNSSNTDSSSTSSSSRDSSTSSTYVSDKDSCNQLPFVSTRQSEEQEKGAVVHQYHHQSYHSEDEEDDEDEDEDEEDDDDPGLDFSPSKNTLWELPAKLLQDTSGPKKTKTQPHGRRKRCSTSQRQSFSMPHSPVGAGTVESGPVIGGGLLPTSLSFDDLDSLVCDLSPMKNLPTGKASSNELEEDDALLADPLANTSNFDLTAYITGDDDTTSCEINGQRKVEPIQSPPKRVLPKSRGKELKVLRQHMLPREHQHNDANPEPLSNGKRDSAAKAVRKLTMEDESSDAEDEQLVALQTNSKRVDNRNETRGIRRGSKRKLVDDTDKDPTWNPNGGSSSSSSSSKNKFEPK</sequence>
<dbReference type="Proteomes" id="UP000075901">
    <property type="component" value="Unassembled WGS sequence"/>
</dbReference>
<feature type="compositionally biased region" description="Basic and acidic residues" evidence="1">
    <location>
        <begin position="492"/>
        <end position="502"/>
    </location>
</feature>
<feature type="compositionally biased region" description="Acidic residues" evidence="1">
    <location>
        <begin position="254"/>
        <end position="273"/>
    </location>
</feature>
<feature type="compositionally biased region" description="Basic and acidic residues" evidence="1">
    <location>
        <begin position="510"/>
        <end position="519"/>
    </location>
</feature>
<proteinExistence type="predicted"/>
<reference evidence="3" key="1">
    <citation type="submission" date="2013-09" db="EMBL/GenBank/DDBJ databases">
        <title>The Genome Sequence of Anopheles maculatus species B.</title>
        <authorList>
            <consortium name="The Broad Institute Genomics Platform"/>
            <person name="Neafsey D.E."/>
            <person name="Besansky N."/>
            <person name="Howell P."/>
            <person name="Walton C."/>
            <person name="Young S.K."/>
            <person name="Zeng Q."/>
            <person name="Gargeya S."/>
            <person name="Fitzgerald M."/>
            <person name="Haas B."/>
            <person name="Abouelleil A."/>
            <person name="Allen A.W."/>
            <person name="Alvarado L."/>
            <person name="Arachchi H.M."/>
            <person name="Berlin A.M."/>
            <person name="Chapman S.B."/>
            <person name="Gainer-Dewar J."/>
            <person name="Goldberg J."/>
            <person name="Griggs A."/>
            <person name="Gujja S."/>
            <person name="Hansen M."/>
            <person name="Howarth C."/>
            <person name="Imamovic A."/>
            <person name="Ireland A."/>
            <person name="Larimer J."/>
            <person name="McCowan C."/>
            <person name="Murphy C."/>
            <person name="Pearson M."/>
            <person name="Poon T.W."/>
            <person name="Priest M."/>
            <person name="Roberts A."/>
            <person name="Saif S."/>
            <person name="Shea T."/>
            <person name="Sisk P."/>
            <person name="Sykes S."/>
            <person name="Wortman J."/>
            <person name="Nusbaum C."/>
            <person name="Birren B."/>
        </authorList>
    </citation>
    <scope>NUCLEOTIDE SEQUENCE [LARGE SCALE GENOMIC DNA]</scope>
    <source>
        <strain evidence="3">maculatus3</strain>
    </source>
</reference>
<feature type="compositionally biased region" description="Basic and acidic residues" evidence="1">
    <location>
        <begin position="429"/>
        <end position="450"/>
    </location>
</feature>
<accession>A0A182T187</accession>
<dbReference type="AlphaFoldDB" id="A0A182T187"/>
<feature type="compositionally biased region" description="Basic residues" evidence="1">
    <location>
        <begin position="298"/>
        <end position="311"/>
    </location>
</feature>
<feature type="region of interest" description="Disordered" evidence="1">
    <location>
        <begin position="409"/>
        <end position="541"/>
    </location>
</feature>
<evidence type="ECO:0000313" key="3">
    <source>
        <dbReference type="Proteomes" id="UP000075901"/>
    </source>
</evidence>
<name>A0A182T187_9DIPT</name>
<evidence type="ECO:0000256" key="1">
    <source>
        <dbReference type="SAM" id="MobiDB-lite"/>
    </source>
</evidence>